<dbReference type="Proteomes" id="UP000529795">
    <property type="component" value="Unassembled WGS sequence"/>
</dbReference>
<name>A0A840F6R2_9SPHN</name>
<feature type="transmembrane region" description="Helical" evidence="1">
    <location>
        <begin position="94"/>
        <end position="112"/>
    </location>
</feature>
<evidence type="ECO:0000313" key="4">
    <source>
        <dbReference type="Proteomes" id="UP000529795"/>
    </source>
</evidence>
<keyword evidence="1" id="KW-0472">Membrane</keyword>
<gene>
    <name evidence="3" type="ORF">GGQ80_000158</name>
</gene>
<feature type="transmembrane region" description="Helical" evidence="1">
    <location>
        <begin position="124"/>
        <end position="143"/>
    </location>
</feature>
<dbReference type="PANTHER" id="PTHR34821:SF2">
    <property type="entry name" value="INNER MEMBRANE PROTEIN YDCZ"/>
    <property type="match status" value="1"/>
</dbReference>
<keyword evidence="4" id="KW-1185">Reference proteome</keyword>
<evidence type="ECO:0000256" key="1">
    <source>
        <dbReference type="SAM" id="Phobius"/>
    </source>
</evidence>
<keyword evidence="2" id="KW-0732">Signal</keyword>
<feature type="chain" id="PRO_5032415301" evidence="2">
    <location>
        <begin position="22"/>
        <end position="146"/>
    </location>
</feature>
<feature type="transmembrane region" description="Helical" evidence="1">
    <location>
        <begin position="67"/>
        <end position="88"/>
    </location>
</feature>
<dbReference type="EMBL" id="JACIEV010000001">
    <property type="protein sequence ID" value="MBB4152282.1"/>
    <property type="molecule type" value="Genomic_DNA"/>
</dbReference>
<keyword evidence="1" id="KW-1133">Transmembrane helix</keyword>
<dbReference type="RefSeq" id="WP_183981806.1">
    <property type="nucleotide sequence ID" value="NZ_JACIEV010000001.1"/>
</dbReference>
<dbReference type="PANTHER" id="PTHR34821">
    <property type="entry name" value="INNER MEMBRANE PROTEIN YDCZ"/>
    <property type="match status" value="1"/>
</dbReference>
<feature type="transmembrane region" description="Helical" evidence="1">
    <location>
        <begin position="35"/>
        <end position="55"/>
    </location>
</feature>
<proteinExistence type="predicted"/>
<dbReference type="AlphaFoldDB" id="A0A840F6R2"/>
<dbReference type="GO" id="GO:0005886">
    <property type="term" value="C:plasma membrane"/>
    <property type="evidence" value="ECO:0007669"/>
    <property type="project" value="TreeGrafter"/>
</dbReference>
<reference evidence="3 4" key="1">
    <citation type="submission" date="2020-08" db="EMBL/GenBank/DDBJ databases">
        <title>Genomic Encyclopedia of Type Strains, Phase IV (KMG-IV): sequencing the most valuable type-strain genomes for metagenomic binning, comparative biology and taxonomic classification.</title>
        <authorList>
            <person name="Goeker M."/>
        </authorList>
    </citation>
    <scope>NUCLEOTIDE SEQUENCE [LARGE SCALE GENOMIC DNA]</scope>
    <source>
        <strain evidence="3 4">YC6723</strain>
    </source>
</reference>
<evidence type="ECO:0000256" key="2">
    <source>
        <dbReference type="SAM" id="SignalP"/>
    </source>
</evidence>
<keyword evidence="1" id="KW-0812">Transmembrane</keyword>
<evidence type="ECO:0000313" key="3">
    <source>
        <dbReference type="EMBL" id="MBB4152282.1"/>
    </source>
</evidence>
<feature type="signal peptide" evidence="2">
    <location>
        <begin position="1"/>
        <end position="21"/>
    </location>
</feature>
<sequence>MAAILPAFTMLVAGVMLAVQAPTNAALGRATGSVILAALTSFAIGTAALAAVWAVADRTAPAMLRQAPAWTLAGGFYGAFFVAAMAFAAPRLGLATALAIAIASQLVAAAVIDDRGWLGLPVASLGPGKLAGLAMILIGVVLVRRG</sequence>
<comment type="caution">
    <text evidence="3">The sequence shown here is derived from an EMBL/GenBank/DDBJ whole genome shotgun (WGS) entry which is preliminary data.</text>
</comment>
<protein>
    <submittedName>
        <fullName evidence="3">Transporter family-2 protein</fullName>
    </submittedName>
</protein>
<organism evidence="3 4">
    <name type="scientific">Sphingomonas jinjuensis</name>
    <dbReference type="NCBI Taxonomy" id="535907"/>
    <lineage>
        <taxon>Bacteria</taxon>
        <taxon>Pseudomonadati</taxon>
        <taxon>Pseudomonadota</taxon>
        <taxon>Alphaproteobacteria</taxon>
        <taxon>Sphingomonadales</taxon>
        <taxon>Sphingomonadaceae</taxon>
        <taxon>Sphingomonas</taxon>
    </lineage>
</organism>
<accession>A0A840F6R2</accession>
<dbReference type="InterPro" id="IPR006750">
    <property type="entry name" value="YdcZ"/>
</dbReference>
<dbReference type="Pfam" id="PF04657">
    <property type="entry name" value="DMT_YdcZ"/>
    <property type="match status" value="1"/>
</dbReference>